<keyword evidence="3" id="KW-0596">Phosphopantetheine</keyword>
<dbReference type="GO" id="GO:0043041">
    <property type="term" value="P:amino acid activation for nonribosomal peptide biosynthetic process"/>
    <property type="evidence" value="ECO:0007669"/>
    <property type="project" value="TreeGrafter"/>
</dbReference>
<dbReference type="Gene3D" id="3.30.559.10">
    <property type="entry name" value="Chloramphenicol acetyltransferase-like domain"/>
    <property type="match status" value="1"/>
</dbReference>
<comment type="cofactor">
    <cofactor evidence="1">
        <name>pantetheine 4'-phosphate</name>
        <dbReference type="ChEBI" id="CHEBI:47942"/>
    </cofactor>
</comment>
<dbReference type="Pfam" id="PF00550">
    <property type="entry name" value="PP-binding"/>
    <property type="match status" value="1"/>
</dbReference>
<dbReference type="AlphaFoldDB" id="A0A951PN19"/>
<dbReference type="FunFam" id="3.30.300.30:FF:000010">
    <property type="entry name" value="Enterobactin synthetase component F"/>
    <property type="match status" value="1"/>
</dbReference>
<dbReference type="FunFam" id="2.30.38.10:FF:000001">
    <property type="entry name" value="Non-ribosomal peptide synthetase PvdI"/>
    <property type="match status" value="1"/>
</dbReference>
<dbReference type="Pfam" id="PF00501">
    <property type="entry name" value="AMP-binding"/>
    <property type="match status" value="1"/>
</dbReference>
<dbReference type="PROSITE" id="PS50075">
    <property type="entry name" value="CARRIER"/>
    <property type="match status" value="1"/>
</dbReference>
<evidence type="ECO:0000256" key="3">
    <source>
        <dbReference type="ARBA" id="ARBA00022450"/>
    </source>
</evidence>
<dbReference type="InterPro" id="IPR001242">
    <property type="entry name" value="Condensation_dom"/>
</dbReference>
<dbReference type="FunFam" id="3.40.50.980:FF:000001">
    <property type="entry name" value="Non-ribosomal peptide synthetase"/>
    <property type="match status" value="1"/>
</dbReference>
<reference evidence="6" key="1">
    <citation type="submission" date="2021-05" db="EMBL/GenBank/DDBJ databases">
        <authorList>
            <person name="Pietrasiak N."/>
            <person name="Ward R."/>
            <person name="Stajich J.E."/>
            <person name="Kurbessoian T."/>
        </authorList>
    </citation>
    <scope>NUCLEOTIDE SEQUENCE</scope>
    <source>
        <strain evidence="6">CPER-KK1</strain>
    </source>
</reference>
<gene>
    <name evidence="6" type="ORF">KME25_19655</name>
</gene>
<accession>A0A951PN19</accession>
<dbReference type="CDD" id="cd19531">
    <property type="entry name" value="LCL_NRPS-like"/>
    <property type="match status" value="1"/>
</dbReference>
<dbReference type="Gene3D" id="3.30.559.30">
    <property type="entry name" value="Nonribosomal peptide synthetase, condensation domain"/>
    <property type="match status" value="1"/>
</dbReference>
<dbReference type="NCBIfam" id="TIGR01733">
    <property type="entry name" value="AA-adenyl-dom"/>
    <property type="match status" value="1"/>
</dbReference>
<dbReference type="PANTHER" id="PTHR45527:SF14">
    <property type="entry name" value="PLIPASTATIN SYNTHASE SUBUNIT B"/>
    <property type="match status" value="1"/>
</dbReference>
<proteinExistence type="inferred from homology"/>
<dbReference type="Pfam" id="PF00668">
    <property type="entry name" value="Condensation"/>
    <property type="match status" value="1"/>
</dbReference>
<dbReference type="PRINTS" id="PR00154">
    <property type="entry name" value="AMPBINDING"/>
</dbReference>
<dbReference type="Pfam" id="PF13193">
    <property type="entry name" value="AMP-binding_C"/>
    <property type="match status" value="1"/>
</dbReference>
<dbReference type="InterPro" id="IPR009081">
    <property type="entry name" value="PP-bd_ACP"/>
</dbReference>
<dbReference type="SUPFAM" id="SSF56801">
    <property type="entry name" value="Acetyl-CoA synthetase-like"/>
    <property type="match status" value="1"/>
</dbReference>
<dbReference type="SUPFAM" id="SSF52777">
    <property type="entry name" value="CoA-dependent acyltransferases"/>
    <property type="match status" value="1"/>
</dbReference>
<dbReference type="InterPro" id="IPR036736">
    <property type="entry name" value="ACP-like_sf"/>
</dbReference>
<evidence type="ECO:0000313" key="6">
    <source>
        <dbReference type="EMBL" id="MBW4546637.1"/>
    </source>
</evidence>
<dbReference type="InterPro" id="IPR010071">
    <property type="entry name" value="AA_adenyl_dom"/>
</dbReference>
<dbReference type="InterPro" id="IPR045851">
    <property type="entry name" value="AMP-bd_C_sf"/>
</dbReference>
<evidence type="ECO:0000256" key="2">
    <source>
        <dbReference type="ARBA" id="ARBA00006432"/>
    </source>
</evidence>
<keyword evidence="4" id="KW-0597">Phosphoprotein</keyword>
<evidence type="ECO:0000313" key="7">
    <source>
        <dbReference type="Proteomes" id="UP000753908"/>
    </source>
</evidence>
<dbReference type="GO" id="GO:0044550">
    <property type="term" value="P:secondary metabolite biosynthetic process"/>
    <property type="evidence" value="ECO:0007669"/>
    <property type="project" value="UniProtKB-ARBA"/>
</dbReference>
<sequence length="1186" mass="132097">MSKSNHVGIYHLLFQPDLEMLSTTLTEQSLAYWKQQLAGALPVLELATDRPRSALRNSAERSPFQTGQGARQSLELPKPLTEAIKEFSQQEGSPLFVTLLAALNILLYRYTGQEDILVGSPVGDRNGVNRDGLIGSFVNALVLRTKLSGNLSFRELQAQVHEVTLEASAHQDLPFETLLEELQAERNLNHHPLFQVMFVFQEASTLSLTLPNLTVNSPQVESPIAALDLTLVLKETSQGISGWFEYNADLFDAATITRMTGHFQTLLEGILGNPDTRVSDLPLLTAAERYQLLVEWNNTQADYPKQTCIHQLFEELVERTPDAVAVVFEDQQLTYRELNSRANQLAHYLQGLGVKPDVLVAISVERSIEMVVGFLGILKAGGAYVPLDPSYPHERRAYKLQDSQTPVILTQERLVASLPDHKASVICLDADWEVIAQQSSENPISETTVQNLAYVIYTSGSTGKPKGVMITHQGMVNHSVAIAKQFDLKNSDHVLQFSSMSFDIIIEELFPALLSGARVIFRTEEMLSSTASFLQFVEREQVSILNLPTAFWHELVNGMSLLKQPMPTSVRLVVVGGEKASRSAYSTWLQLVGEYPRWLNTYGPTETTVTATVYDPLAAPETDHARTDIPIGRPIANVQAYILDQQLQPVPIGMPGELYIGGAGLGRGYLNRPDLTADKFIPNPFSNEPNARLYKTGDKVRYLPDGNIEFIGRIDFQVKIRGFRIELGEIEAVLEQHPAVQQAVVIAREDVPGNKRLVAYFVAQPEQTFTSSELRQFVKQKLPDYMVPSTCVQMDTLPLTPNDKVDRRALPAPDLTRQESSEAFVAPRDELELQLTKIWEQVLGIQPIGIQDNIFELGVHSLLAARLANQIEQTFKKNLPLTTIFQAPTIKQLAHILRQEAWSAPCSSLVVIQPGAAKPPLFCIHVLGEGLSFYRPLARYLGREQPLYGLSAQILDEHQAPPNQIEELAAYYIKEMQALQPEGPYYLAGVSFGGQVAFEIARQLTAQGQAVGLVALLDSYSPGEPEGLSQLKQVSVHISNFFQSGPAYIVKKVKTKIEELTNRFQLISCKFYQWSGRPLPQTLRLLMILEENRQAGEKYVPQVYSGQVTLFRSTDDQKYFSRAYLESGYGWQDLAAGGVEIHDIPGDHLGILAEPNVQVLGEKLSKCLEQEQLTTWTGIFTQIDNC</sequence>
<evidence type="ECO:0000259" key="5">
    <source>
        <dbReference type="PROSITE" id="PS50075"/>
    </source>
</evidence>
<evidence type="ECO:0000256" key="1">
    <source>
        <dbReference type="ARBA" id="ARBA00001957"/>
    </source>
</evidence>
<dbReference type="SUPFAM" id="SSF53474">
    <property type="entry name" value="alpha/beta-Hydrolases"/>
    <property type="match status" value="1"/>
</dbReference>
<dbReference type="InterPro" id="IPR020845">
    <property type="entry name" value="AMP-binding_CS"/>
</dbReference>
<dbReference type="EMBL" id="JAHHIF010000027">
    <property type="protein sequence ID" value="MBW4546637.1"/>
    <property type="molecule type" value="Genomic_DNA"/>
</dbReference>
<dbReference type="GO" id="GO:0008610">
    <property type="term" value="P:lipid biosynthetic process"/>
    <property type="evidence" value="ECO:0007669"/>
    <property type="project" value="UniProtKB-ARBA"/>
</dbReference>
<organism evidence="6 7">
    <name type="scientific">Symplocastrum torsivum CPER-KK1</name>
    <dbReference type="NCBI Taxonomy" id="450513"/>
    <lineage>
        <taxon>Bacteria</taxon>
        <taxon>Bacillati</taxon>
        <taxon>Cyanobacteriota</taxon>
        <taxon>Cyanophyceae</taxon>
        <taxon>Oscillatoriophycideae</taxon>
        <taxon>Oscillatoriales</taxon>
        <taxon>Microcoleaceae</taxon>
        <taxon>Symplocastrum</taxon>
    </lineage>
</organism>
<dbReference type="InterPro" id="IPR023213">
    <property type="entry name" value="CAT-like_dom_sf"/>
</dbReference>
<evidence type="ECO:0000256" key="4">
    <source>
        <dbReference type="ARBA" id="ARBA00022553"/>
    </source>
</evidence>
<protein>
    <submittedName>
        <fullName evidence="6">Amino acid adenylation domain-containing protein</fullName>
    </submittedName>
</protein>
<dbReference type="InterPro" id="IPR020806">
    <property type="entry name" value="PKS_PP-bd"/>
</dbReference>
<dbReference type="InterPro" id="IPR025110">
    <property type="entry name" value="AMP-bd_C"/>
</dbReference>
<dbReference type="Gene3D" id="1.10.1200.10">
    <property type="entry name" value="ACP-like"/>
    <property type="match status" value="1"/>
</dbReference>
<dbReference type="FunFam" id="3.40.50.12780:FF:000012">
    <property type="entry name" value="Non-ribosomal peptide synthetase"/>
    <property type="match status" value="1"/>
</dbReference>
<comment type="caution">
    <text evidence="6">The sequence shown here is derived from an EMBL/GenBank/DDBJ whole genome shotgun (WGS) entry which is preliminary data.</text>
</comment>
<dbReference type="Gene3D" id="3.40.50.1820">
    <property type="entry name" value="alpha/beta hydrolase"/>
    <property type="match status" value="1"/>
</dbReference>
<name>A0A951PN19_9CYAN</name>
<dbReference type="FunFam" id="1.10.1200.10:FF:000005">
    <property type="entry name" value="Nonribosomal peptide synthetase 1"/>
    <property type="match status" value="1"/>
</dbReference>
<dbReference type="Proteomes" id="UP000753908">
    <property type="component" value="Unassembled WGS sequence"/>
</dbReference>
<dbReference type="Gene3D" id="3.40.50.980">
    <property type="match status" value="2"/>
</dbReference>
<dbReference type="InterPro" id="IPR029058">
    <property type="entry name" value="AB_hydrolase_fold"/>
</dbReference>
<feature type="domain" description="Carrier" evidence="5">
    <location>
        <begin position="826"/>
        <end position="901"/>
    </location>
</feature>
<dbReference type="PROSITE" id="PS00455">
    <property type="entry name" value="AMP_BINDING"/>
    <property type="match status" value="1"/>
</dbReference>
<dbReference type="GO" id="GO:0003824">
    <property type="term" value="F:catalytic activity"/>
    <property type="evidence" value="ECO:0007669"/>
    <property type="project" value="InterPro"/>
</dbReference>
<dbReference type="PROSITE" id="PS00012">
    <property type="entry name" value="PHOSPHOPANTETHEINE"/>
    <property type="match status" value="1"/>
</dbReference>
<dbReference type="InterPro" id="IPR000873">
    <property type="entry name" value="AMP-dep_synth/lig_dom"/>
</dbReference>
<reference evidence="6" key="2">
    <citation type="journal article" date="2022" name="Microbiol. Resour. Announc.">
        <title>Metagenome Sequencing to Explore Phylogenomics of Terrestrial Cyanobacteria.</title>
        <authorList>
            <person name="Ward R.D."/>
            <person name="Stajich J.E."/>
            <person name="Johansen J.R."/>
            <person name="Huntemann M."/>
            <person name="Clum A."/>
            <person name="Foster B."/>
            <person name="Foster B."/>
            <person name="Roux S."/>
            <person name="Palaniappan K."/>
            <person name="Varghese N."/>
            <person name="Mukherjee S."/>
            <person name="Reddy T.B.K."/>
            <person name="Daum C."/>
            <person name="Copeland A."/>
            <person name="Chen I.A."/>
            <person name="Ivanova N.N."/>
            <person name="Kyrpides N.C."/>
            <person name="Shapiro N."/>
            <person name="Eloe-Fadrosh E.A."/>
            <person name="Pietrasiak N."/>
        </authorList>
    </citation>
    <scope>NUCLEOTIDE SEQUENCE</scope>
    <source>
        <strain evidence="6">CPER-KK1</strain>
    </source>
</reference>
<dbReference type="PANTHER" id="PTHR45527">
    <property type="entry name" value="NONRIBOSOMAL PEPTIDE SYNTHETASE"/>
    <property type="match status" value="1"/>
</dbReference>
<dbReference type="InterPro" id="IPR020459">
    <property type="entry name" value="AMP-binding"/>
</dbReference>
<dbReference type="Gene3D" id="3.30.300.30">
    <property type="match status" value="1"/>
</dbReference>
<dbReference type="Pfam" id="PF00975">
    <property type="entry name" value="Thioesterase"/>
    <property type="match status" value="1"/>
</dbReference>
<comment type="similarity">
    <text evidence="2">Belongs to the ATP-dependent AMP-binding enzyme family.</text>
</comment>
<dbReference type="InterPro" id="IPR001031">
    <property type="entry name" value="Thioesterase"/>
</dbReference>
<dbReference type="SUPFAM" id="SSF47336">
    <property type="entry name" value="ACP-like"/>
    <property type="match status" value="1"/>
</dbReference>
<dbReference type="Gene3D" id="2.30.38.10">
    <property type="entry name" value="Luciferase, Domain 3"/>
    <property type="match status" value="1"/>
</dbReference>
<dbReference type="GO" id="GO:0005829">
    <property type="term" value="C:cytosol"/>
    <property type="evidence" value="ECO:0007669"/>
    <property type="project" value="TreeGrafter"/>
</dbReference>
<dbReference type="GO" id="GO:0031177">
    <property type="term" value="F:phosphopantetheine binding"/>
    <property type="evidence" value="ECO:0007669"/>
    <property type="project" value="InterPro"/>
</dbReference>
<dbReference type="InterPro" id="IPR006162">
    <property type="entry name" value="Ppantetheine_attach_site"/>
</dbReference>
<dbReference type="SMART" id="SM00823">
    <property type="entry name" value="PKS_PP"/>
    <property type="match status" value="1"/>
</dbReference>